<feature type="region of interest" description="Disordered" evidence="1">
    <location>
        <begin position="236"/>
        <end position="257"/>
    </location>
</feature>
<keyword evidence="4" id="KW-1185">Reference proteome</keyword>
<name>A0ABP7LDR9_9SPHN</name>
<evidence type="ECO:0000313" key="3">
    <source>
        <dbReference type="EMBL" id="GAA3897742.1"/>
    </source>
</evidence>
<dbReference type="RefSeq" id="WP_344699138.1">
    <property type="nucleotide sequence ID" value="NZ_BAABBM010000001.1"/>
</dbReference>
<accession>A0ABP7LDR9</accession>
<feature type="signal peptide" evidence="2">
    <location>
        <begin position="1"/>
        <end position="24"/>
    </location>
</feature>
<organism evidence="3 4">
    <name type="scientific">Sphingomonas limnosediminicola</name>
    <dbReference type="NCBI Taxonomy" id="940133"/>
    <lineage>
        <taxon>Bacteria</taxon>
        <taxon>Pseudomonadati</taxon>
        <taxon>Pseudomonadota</taxon>
        <taxon>Alphaproteobacteria</taxon>
        <taxon>Sphingomonadales</taxon>
        <taxon>Sphingomonadaceae</taxon>
        <taxon>Sphingomonas</taxon>
    </lineage>
</organism>
<keyword evidence="2" id="KW-0732">Signal</keyword>
<feature type="chain" id="PRO_5046021243" description="DUF2059 domain-containing protein" evidence="2">
    <location>
        <begin position="25"/>
        <end position="257"/>
    </location>
</feature>
<evidence type="ECO:0000313" key="4">
    <source>
        <dbReference type="Proteomes" id="UP001500827"/>
    </source>
</evidence>
<protein>
    <recommendedName>
        <fullName evidence="5">DUF2059 domain-containing protein</fullName>
    </recommendedName>
</protein>
<evidence type="ECO:0000256" key="2">
    <source>
        <dbReference type="SAM" id="SignalP"/>
    </source>
</evidence>
<sequence length="257" mass="27909">MRYPAICIRSAALSIVLSAGIATAAEAAPAAAKAATKPSTEPVAAKAVPSFAEMMKVINKLFPPQPDPDPARLALARTSAQSIWPDGAYGRMLTGLMGGMFDRVMSLKESDLGSMAPKKTTKVDPAKANLSLHDQLVTEDPYFDQRVAAMRAVLTEEVGKVSTIVDPRMRDGLARAMARRFDARQLSDINAFFATTSGQALSSQYMQLWIDPDTIRSVFGTFPDMMKLMPGMMEKLQAANDKFPKPPKKDKDKPAKK</sequence>
<reference evidence="4" key="1">
    <citation type="journal article" date="2019" name="Int. J. Syst. Evol. Microbiol.">
        <title>The Global Catalogue of Microorganisms (GCM) 10K type strain sequencing project: providing services to taxonomists for standard genome sequencing and annotation.</title>
        <authorList>
            <consortium name="The Broad Institute Genomics Platform"/>
            <consortium name="The Broad Institute Genome Sequencing Center for Infectious Disease"/>
            <person name="Wu L."/>
            <person name="Ma J."/>
        </authorList>
    </citation>
    <scope>NUCLEOTIDE SEQUENCE [LARGE SCALE GENOMIC DNA]</scope>
    <source>
        <strain evidence="4">JCM 17543</strain>
    </source>
</reference>
<feature type="compositionally biased region" description="Basic and acidic residues" evidence="1">
    <location>
        <begin position="242"/>
        <end position="257"/>
    </location>
</feature>
<comment type="caution">
    <text evidence="3">The sequence shown here is derived from an EMBL/GenBank/DDBJ whole genome shotgun (WGS) entry which is preliminary data.</text>
</comment>
<dbReference type="Proteomes" id="UP001500827">
    <property type="component" value="Unassembled WGS sequence"/>
</dbReference>
<gene>
    <name evidence="3" type="ORF">GCM10022276_15870</name>
</gene>
<evidence type="ECO:0008006" key="5">
    <source>
        <dbReference type="Google" id="ProtNLM"/>
    </source>
</evidence>
<dbReference type="EMBL" id="BAABBM010000001">
    <property type="protein sequence ID" value="GAA3897742.1"/>
    <property type="molecule type" value="Genomic_DNA"/>
</dbReference>
<proteinExistence type="predicted"/>
<evidence type="ECO:0000256" key="1">
    <source>
        <dbReference type="SAM" id="MobiDB-lite"/>
    </source>
</evidence>